<comment type="caution">
    <text evidence="2">The sequence shown here is derived from an EMBL/GenBank/DDBJ whole genome shotgun (WGS) entry which is preliminary data.</text>
</comment>
<evidence type="ECO:0000313" key="2">
    <source>
        <dbReference type="EMBL" id="GAA4065975.1"/>
    </source>
</evidence>
<proteinExistence type="predicted"/>
<dbReference type="Proteomes" id="UP001500367">
    <property type="component" value="Unassembled WGS sequence"/>
</dbReference>
<name>A0ABP7VFT3_9FLAO</name>
<keyword evidence="1" id="KW-0812">Transmembrane</keyword>
<dbReference type="EMBL" id="BAABCT010000002">
    <property type="protein sequence ID" value="GAA4065975.1"/>
    <property type="molecule type" value="Genomic_DNA"/>
</dbReference>
<evidence type="ECO:0000256" key="1">
    <source>
        <dbReference type="SAM" id="Phobius"/>
    </source>
</evidence>
<accession>A0ABP7VFT3</accession>
<keyword evidence="1" id="KW-0472">Membrane</keyword>
<keyword evidence="1" id="KW-1133">Transmembrane helix</keyword>
<sequence>MLNKENRVKKIENRLEKRHISSLKGFVVILFSIFYSLPSQAQCAMCRASLESEGNTMKAEAVNDGIVYLMVIPYVLVGIVGLVVYRMYTKKKTQ</sequence>
<gene>
    <name evidence="2" type="ORF">GCM10022389_08450</name>
</gene>
<organism evidence="2 3">
    <name type="scientific">Flavobacterium cheonanense</name>
    <dbReference type="NCBI Taxonomy" id="706183"/>
    <lineage>
        <taxon>Bacteria</taxon>
        <taxon>Pseudomonadati</taxon>
        <taxon>Bacteroidota</taxon>
        <taxon>Flavobacteriia</taxon>
        <taxon>Flavobacteriales</taxon>
        <taxon>Flavobacteriaceae</taxon>
        <taxon>Flavobacterium</taxon>
    </lineage>
</organism>
<keyword evidence="3" id="KW-1185">Reference proteome</keyword>
<evidence type="ECO:0000313" key="3">
    <source>
        <dbReference type="Proteomes" id="UP001500367"/>
    </source>
</evidence>
<reference evidence="3" key="1">
    <citation type="journal article" date="2019" name="Int. J. Syst. Evol. Microbiol.">
        <title>The Global Catalogue of Microorganisms (GCM) 10K type strain sequencing project: providing services to taxonomists for standard genome sequencing and annotation.</title>
        <authorList>
            <consortium name="The Broad Institute Genomics Platform"/>
            <consortium name="The Broad Institute Genome Sequencing Center for Infectious Disease"/>
            <person name="Wu L."/>
            <person name="Ma J."/>
        </authorList>
    </citation>
    <scope>NUCLEOTIDE SEQUENCE [LARGE SCALE GENOMIC DNA]</scope>
    <source>
        <strain evidence="3">JCM 17069</strain>
    </source>
</reference>
<dbReference type="RefSeq" id="WP_344815540.1">
    <property type="nucleotide sequence ID" value="NZ_BAABCT010000002.1"/>
</dbReference>
<protein>
    <submittedName>
        <fullName evidence="2">Uncharacterized protein</fullName>
    </submittedName>
</protein>
<feature type="transmembrane region" description="Helical" evidence="1">
    <location>
        <begin position="67"/>
        <end position="88"/>
    </location>
</feature>